<feature type="chain" id="PRO_5002749351" evidence="1">
    <location>
        <begin position="20"/>
        <end position="183"/>
    </location>
</feature>
<name>B0DMQ7_LACBS</name>
<reference evidence="2 3" key="1">
    <citation type="journal article" date="2008" name="Nature">
        <title>The genome of Laccaria bicolor provides insights into mycorrhizal symbiosis.</title>
        <authorList>
            <person name="Martin F."/>
            <person name="Aerts A."/>
            <person name="Ahren D."/>
            <person name="Brun A."/>
            <person name="Danchin E.G.J."/>
            <person name="Duchaussoy F."/>
            <person name="Gibon J."/>
            <person name="Kohler A."/>
            <person name="Lindquist E."/>
            <person name="Pereda V."/>
            <person name="Salamov A."/>
            <person name="Shapiro H.J."/>
            <person name="Wuyts J."/>
            <person name="Blaudez D."/>
            <person name="Buee M."/>
            <person name="Brokstein P."/>
            <person name="Canbaeck B."/>
            <person name="Cohen D."/>
            <person name="Courty P.E."/>
            <person name="Coutinho P.M."/>
            <person name="Delaruelle C."/>
            <person name="Detter J.C."/>
            <person name="Deveau A."/>
            <person name="DiFazio S."/>
            <person name="Duplessis S."/>
            <person name="Fraissinet-Tachet L."/>
            <person name="Lucic E."/>
            <person name="Frey-Klett P."/>
            <person name="Fourrey C."/>
            <person name="Feussner I."/>
            <person name="Gay G."/>
            <person name="Grimwood J."/>
            <person name="Hoegger P.J."/>
            <person name="Jain P."/>
            <person name="Kilaru S."/>
            <person name="Labbe J."/>
            <person name="Lin Y.C."/>
            <person name="Legue V."/>
            <person name="Le Tacon F."/>
            <person name="Marmeisse R."/>
            <person name="Melayah D."/>
            <person name="Montanini B."/>
            <person name="Muratet M."/>
            <person name="Nehls U."/>
            <person name="Niculita-Hirzel H."/>
            <person name="Oudot-Le Secq M.P."/>
            <person name="Peter M."/>
            <person name="Quesneville H."/>
            <person name="Rajashekar B."/>
            <person name="Reich M."/>
            <person name="Rouhier N."/>
            <person name="Schmutz J."/>
            <person name="Yin T."/>
            <person name="Chalot M."/>
            <person name="Henrissat B."/>
            <person name="Kuees U."/>
            <person name="Lucas S."/>
            <person name="Van de Peer Y."/>
            <person name="Podila G.K."/>
            <person name="Polle A."/>
            <person name="Pukkila P.J."/>
            <person name="Richardson P.M."/>
            <person name="Rouze P."/>
            <person name="Sanders I.R."/>
            <person name="Stajich J.E."/>
            <person name="Tunlid A."/>
            <person name="Tuskan G."/>
            <person name="Grigoriev I.V."/>
        </authorList>
    </citation>
    <scope>NUCLEOTIDE SEQUENCE [LARGE SCALE GENOMIC DNA]</scope>
    <source>
        <strain evidence="3">S238N-H82 / ATCC MYA-4686</strain>
    </source>
</reference>
<sequence>MRFFASLIVLVPLVCSVVALPASTQDISTILSYLNTVGTDLQNVVDIFASSTDTDVEQFATRLEGGLTRLTSDITALRTVVEQTGTLLFYEADGLSILQLEAKLFSPIGQLEQDLADAGTIFNELGFPAFELLIDYLENFGNEFEETSLAIQKKLPGDRFIALLAGLNNLITAIALGHSLGPI</sequence>
<keyword evidence="3" id="KW-1185">Reference proteome</keyword>
<evidence type="ECO:0000256" key="1">
    <source>
        <dbReference type="SAM" id="SignalP"/>
    </source>
</evidence>
<dbReference type="RefSeq" id="XP_001885266.1">
    <property type="nucleotide sequence ID" value="XM_001885231.1"/>
</dbReference>
<dbReference type="Proteomes" id="UP000001194">
    <property type="component" value="Unassembled WGS sequence"/>
</dbReference>
<proteinExistence type="predicted"/>
<accession>B0DMQ7</accession>
<gene>
    <name evidence="2" type="ORF">LACBIDRAFT_330935</name>
</gene>
<dbReference type="GeneID" id="6080907"/>
<feature type="signal peptide" evidence="1">
    <location>
        <begin position="1"/>
        <end position="19"/>
    </location>
</feature>
<organism evidence="3">
    <name type="scientific">Laccaria bicolor (strain S238N-H82 / ATCC MYA-4686)</name>
    <name type="common">Bicoloured deceiver</name>
    <name type="synonym">Laccaria laccata var. bicolor</name>
    <dbReference type="NCBI Taxonomy" id="486041"/>
    <lineage>
        <taxon>Eukaryota</taxon>
        <taxon>Fungi</taxon>
        <taxon>Dikarya</taxon>
        <taxon>Basidiomycota</taxon>
        <taxon>Agaricomycotina</taxon>
        <taxon>Agaricomycetes</taxon>
        <taxon>Agaricomycetidae</taxon>
        <taxon>Agaricales</taxon>
        <taxon>Agaricineae</taxon>
        <taxon>Hydnangiaceae</taxon>
        <taxon>Laccaria</taxon>
    </lineage>
</organism>
<evidence type="ECO:0000313" key="3">
    <source>
        <dbReference type="Proteomes" id="UP000001194"/>
    </source>
</evidence>
<dbReference type="OrthoDB" id="10591758at2759"/>
<keyword evidence="1" id="KW-0732">Signal</keyword>
<dbReference type="HOGENOM" id="CLU_1475424_0_0_1"/>
<protein>
    <submittedName>
        <fullName evidence="2">Predicted protein</fullName>
    </submittedName>
</protein>
<dbReference type="AlphaFoldDB" id="B0DMQ7"/>
<evidence type="ECO:0000313" key="2">
    <source>
        <dbReference type="EMBL" id="EDR04011.1"/>
    </source>
</evidence>
<dbReference type="InParanoid" id="B0DMQ7"/>
<dbReference type="KEGG" id="lbc:LACBIDRAFT_330935"/>
<dbReference type="EMBL" id="DS547120">
    <property type="protein sequence ID" value="EDR04011.1"/>
    <property type="molecule type" value="Genomic_DNA"/>
</dbReference>